<dbReference type="InterPro" id="IPR001227">
    <property type="entry name" value="Ac_transferase_dom_sf"/>
</dbReference>
<sequence length="300" mass="33574">MTSNEKRPLVWFFGGMATQWKQMGIELMKIVAFKETIERCHTVLQAKNLDLKYILTGDDDEIFESNLRCCVGIGAVQIGLVNILKEIEVKPDYLLGISFGEVATAYADGCLTEEEAILSAYFRGLAVTELKALGRTSLIGLNSEELRKVLPEDCDIATFLDPDAYVAPVAPKMLENIKTVISEPKKRSDIWVSTSVHPEEWKEPKARTASAEYFVSNFSGSVYLEQACRYLPKNSVILEIAPHCLLKTTMEKNFPEGKYAGLSFRDSPKTLEVFQNALKTLSENGVELNWVKINTVFNGQ</sequence>
<accession>T1GZ55</accession>
<dbReference type="InterPro" id="IPR016035">
    <property type="entry name" value="Acyl_Trfase/lysoPLipase"/>
</dbReference>
<dbReference type="STRING" id="36166.T1GZ55"/>
<evidence type="ECO:0000313" key="3">
    <source>
        <dbReference type="Proteomes" id="UP000015102"/>
    </source>
</evidence>
<dbReference type="InterPro" id="IPR050091">
    <property type="entry name" value="PKS_NRPS_Biosynth_Enz"/>
</dbReference>
<feature type="domain" description="Malonyl-CoA:ACP transacylase (MAT)" evidence="1">
    <location>
        <begin position="12"/>
        <end position="267"/>
    </location>
</feature>
<keyword evidence="3" id="KW-1185">Reference proteome</keyword>
<dbReference type="PANTHER" id="PTHR43775:SF23">
    <property type="entry name" value="FATTY ACID SYNTHASE 3"/>
    <property type="match status" value="1"/>
</dbReference>
<dbReference type="AlphaFoldDB" id="T1GZ55"/>
<reference evidence="3" key="1">
    <citation type="submission" date="2013-02" db="EMBL/GenBank/DDBJ databases">
        <authorList>
            <person name="Hughes D."/>
        </authorList>
    </citation>
    <scope>NUCLEOTIDE SEQUENCE</scope>
    <source>
        <strain>Durham</strain>
        <strain evidence="3">NC isolate 2 -- Noor lab</strain>
    </source>
</reference>
<evidence type="ECO:0000313" key="2">
    <source>
        <dbReference type="EnsemblMetazoa" id="MESCA009149-PA"/>
    </source>
</evidence>
<proteinExistence type="predicted"/>
<reference evidence="2" key="2">
    <citation type="submission" date="2015-06" db="UniProtKB">
        <authorList>
            <consortium name="EnsemblMetazoa"/>
        </authorList>
    </citation>
    <scope>IDENTIFICATION</scope>
</reference>
<dbReference type="GO" id="GO:0006633">
    <property type="term" value="P:fatty acid biosynthetic process"/>
    <property type="evidence" value="ECO:0007669"/>
    <property type="project" value="TreeGrafter"/>
</dbReference>
<organism evidence="2 3">
    <name type="scientific">Megaselia scalaris</name>
    <name type="common">Humpbacked fly</name>
    <name type="synonym">Phora scalaris</name>
    <dbReference type="NCBI Taxonomy" id="36166"/>
    <lineage>
        <taxon>Eukaryota</taxon>
        <taxon>Metazoa</taxon>
        <taxon>Ecdysozoa</taxon>
        <taxon>Arthropoda</taxon>
        <taxon>Hexapoda</taxon>
        <taxon>Insecta</taxon>
        <taxon>Pterygota</taxon>
        <taxon>Neoptera</taxon>
        <taxon>Endopterygota</taxon>
        <taxon>Diptera</taxon>
        <taxon>Brachycera</taxon>
        <taxon>Muscomorpha</taxon>
        <taxon>Platypezoidea</taxon>
        <taxon>Phoridae</taxon>
        <taxon>Megaseliini</taxon>
        <taxon>Megaselia</taxon>
    </lineage>
</organism>
<name>T1GZ55_MEGSC</name>
<dbReference type="Proteomes" id="UP000015102">
    <property type="component" value="Unassembled WGS sequence"/>
</dbReference>
<evidence type="ECO:0000259" key="1">
    <source>
        <dbReference type="SMART" id="SM00827"/>
    </source>
</evidence>
<dbReference type="PANTHER" id="PTHR43775">
    <property type="entry name" value="FATTY ACID SYNTHASE"/>
    <property type="match status" value="1"/>
</dbReference>
<dbReference type="Gene3D" id="3.40.366.10">
    <property type="entry name" value="Malonyl-Coenzyme A Acyl Carrier Protein, domain 2"/>
    <property type="match status" value="1"/>
</dbReference>
<dbReference type="GO" id="GO:0004312">
    <property type="term" value="F:fatty acid synthase activity"/>
    <property type="evidence" value="ECO:0007669"/>
    <property type="project" value="TreeGrafter"/>
</dbReference>
<dbReference type="SMART" id="SM00827">
    <property type="entry name" value="PKS_AT"/>
    <property type="match status" value="1"/>
</dbReference>
<dbReference type="InterPro" id="IPR014043">
    <property type="entry name" value="Acyl_transferase_dom"/>
</dbReference>
<dbReference type="SUPFAM" id="SSF52151">
    <property type="entry name" value="FabD/lysophospholipase-like"/>
    <property type="match status" value="1"/>
</dbReference>
<dbReference type="OMA" id="CTERYTS"/>
<dbReference type="EMBL" id="CAQQ02373854">
    <property type="status" value="NOT_ANNOTATED_CDS"/>
    <property type="molecule type" value="Genomic_DNA"/>
</dbReference>
<protein>
    <recommendedName>
        <fullName evidence="1">Malonyl-CoA:ACP transacylase (MAT) domain-containing protein</fullName>
    </recommendedName>
</protein>
<dbReference type="HOGENOM" id="CLU_052885_1_0_1"/>
<dbReference type="EnsemblMetazoa" id="MESCA009149-RA">
    <property type="protein sequence ID" value="MESCA009149-PA"/>
    <property type="gene ID" value="MESCA009149"/>
</dbReference>
<dbReference type="Pfam" id="PF00698">
    <property type="entry name" value="Acyl_transf_1"/>
    <property type="match status" value="2"/>
</dbReference>
<dbReference type="Gene3D" id="1.10.287.1960">
    <property type="match status" value="1"/>
</dbReference>